<gene>
    <name evidence="1" type="ORF">g.37433</name>
</gene>
<name>A0A1B6C0S8_9HEMI</name>
<protein>
    <recommendedName>
        <fullName evidence="2">Integrase catalytic domain-containing protein</fullName>
    </recommendedName>
</protein>
<dbReference type="SUPFAM" id="SSF53098">
    <property type="entry name" value="Ribonuclease H-like"/>
    <property type="match status" value="1"/>
</dbReference>
<organism evidence="1">
    <name type="scientific">Clastoptera arizonana</name>
    <name type="common">Arizona spittle bug</name>
    <dbReference type="NCBI Taxonomy" id="38151"/>
    <lineage>
        <taxon>Eukaryota</taxon>
        <taxon>Metazoa</taxon>
        <taxon>Ecdysozoa</taxon>
        <taxon>Arthropoda</taxon>
        <taxon>Hexapoda</taxon>
        <taxon>Insecta</taxon>
        <taxon>Pterygota</taxon>
        <taxon>Neoptera</taxon>
        <taxon>Paraneoptera</taxon>
        <taxon>Hemiptera</taxon>
        <taxon>Auchenorrhyncha</taxon>
        <taxon>Cercopoidea</taxon>
        <taxon>Clastopteridae</taxon>
        <taxon>Clastoptera</taxon>
    </lineage>
</organism>
<evidence type="ECO:0008006" key="2">
    <source>
        <dbReference type="Google" id="ProtNLM"/>
    </source>
</evidence>
<dbReference type="InterPro" id="IPR012337">
    <property type="entry name" value="RNaseH-like_sf"/>
</dbReference>
<dbReference type="AlphaFoldDB" id="A0A1B6C0S8"/>
<accession>A0A1B6C0S8</accession>
<dbReference type="Gene3D" id="3.30.420.10">
    <property type="entry name" value="Ribonuclease H-like superfamily/Ribonuclease H"/>
    <property type="match status" value="1"/>
</dbReference>
<dbReference type="GO" id="GO:0003676">
    <property type="term" value="F:nucleic acid binding"/>
    <property type="evidence" value="ECO:0007669"/>
    <property type="project" value="InterPro"/>
</dbReference>
<evidence type="ECO:0000313" key="1">
    <source>
        <dbReference type="EMBL" id="JAS07122.1"/>
    </source>
</evidence>
<reference evidence="1" key="1">
    <citation type="submission" date="2015-12" db="EMBL/GenBank/DDBJ databases">
        <title>De novo transcriptome assembly of four potential Pierce s Disease insect vectors from Arizona vineyards.</title>
        <authorList>
            <person name="Tassone E.E."/>
        </authorList>
    </citation>
    <scope>NUCLEOTIDE SEQUENCE</scope>
</reference>
<dbReference type="EMBL" id="GEDC01030176">
    <property type="protein sequence ID" value="JAS07122.1"/>
    <property type="molecule type" value="Transcribed_RNA"/>
</dbReference>
<dbReference type="InterPro" id="IPR036397">
    <property type="entry name" value="RNaseH_sf"/>
</dbReference>
<sequence>MVASNPIHTSLLRLFSTNKVTKQQFLVDTGADAVNNYRPEIVEINLLKQLGHLMRTACLRTTAFHPVTNGLVEPFHRQLKAAIRYHKTERWIEVLSIILCKHLQQK</sequence>
<proteinExistence type="predicted"/>